<feature type="compositionally biased region" description="Low complexity" evidence="2">
    <location>
        <begin position="659"/>
        <end position="672"/>
    </location>
</feature>
<keyword evidence="5" id="KW-1185">Reference proteome</keyword>
<feature type="region of interest" description="Disordered" evidence="2">
    <location>
        <begin position="656"/>
        <end position="815"/>
    </location>
</feature>
<feature type="compositionally biased region" description="Basic and acidic residues" evidence="2">
    <location>
        <begin position="781"/>
        <end position="795"/>
    </location>
</feature>
<dbReference type="Proteomes" id="UP000507470">
    <property type="component" value="Unassembled WGS sequence"/>
</dbReference>
<evidence type="ECO:0000259" key="3">
    <source>
        <dbReference type="PROSITE" id="PS50304"/>
    </source>
</evidence>
<dbReference type="CDD" id="cd20379">
    <property type="entry name" value="Tudor_dTUD-like"/>
    <property type="match status" value="1"/>
</dbReference>
<evidence type="ECO:0000313" key="5">
    <source>
        <dbReference type="Proteomes" id="UP000507470"/>
    </source>
</evidence>
<dbReference type="EMBL" id="CACVKT020003762">
    <property type="protein sequence ID" value="CAC5385709.1"/>
    <property type="molecule type" value="Genomic_DNA"/>
</dbReference>
<protein>
    <submittedName>
        <fullName evidence="4">TDRD1_4_6_7</fullName>
    </submittedName>
</protein>
<reference evidence="4 5" key="1">
    <citation type="submission" date="2020-06" db="EMBL/GenBank/DDBJ databases">
        <authorList>
            <person name="Li R."/>
            <person name="Bekaert M."/>
        </authorList>
    </citation>
    <scope>NUCLEOTIDE SEQUENCE [LARGE SCALE GENOMIC DNA]</scope>
    <source>
        <strain evidence="5">wild</strain>
    </source>
</reference>
<keyword evidence="1" id="KW-0175">Coiled coil</keyword>
<evidence type="ECO:0000256" key="2">
    <source>
        <dbReference type="SAM" id="MobiDB-lite"/>
    </source>
</evidence>
<organism evidence="4 5">
    <name type="scientific">Mytilus coruscus</name>
    <name type="common">Sea mussel</name>
    <dbReference type="NCBI Taxonomy" id="42192"/>
    <lineage>
        <taxon>Eukaryota</taxon>
        <taxon>Metazoa</taxon>
        <taxon>Spiralia</taxon>
        <taxon>Lophotrochozoa</taxon>
        <taxon>Mollusca</taxon>
        <taxon>Bivalvia</taxon>
        <taxon>Autobranchia</taxon>
        <taxon>Pteriomorphia</taxon>
        <taxon>Mytilida</taxon>
        <taxon>Mytiloidea</taxon>
        <taxon>Mytilidae</taxon>
        <taxon>Mytilinae</taxon>
        <taxon>Mytilus</taxon>
    </lineage>
</organism>
<dbReference type="Gene3D" id="2.30.30.140">
    <property type="match status" value="5"/>
</dbReference>
<feature type="domain" description="Tudor" evidence="3">
    <location>
        <begin position="505"/>
        <end position="564"/>
    </location>
</feature>
<feature type="coiled-coil region" evidence="1">
    <location>
        <begin position="70"/>
        <end position="97"/>
    </location>
</feature>
<evidence type="ECO:0000256" key="1">
    <source>
        <dbReference type="SAM" id="Coils"/>
    </source>
</evidence>
<dbReference type="SMART" id="SM00333">
    <property type="entry name" value="TUDOR"/>
    <property type="match status" value="5"/>
</dbReference>
<dbReference type="InterPro" id="IPR035437">
    <property type="entry name" value="SNase_OB-fold_sf"/>
</dbReference>
<dbReference type="FunFam" id="2.30.30.140:FF:000018">
    <property type="entry name" value="Serine/threonine-protein kinase 31"/>
    <property type="match status" value="2"/>
</dbReference>
<feature type="compositionally biased region" description="Basic and acidic residues" evidence="2">
    <location>
        <begin position="761"/>
        <end position="772"/>
    </location>
</feature>
<feature type="compositionally biased region" description="Polar residues" evidence="2">
    <location>
        <begin position="689"/>
        <end position="698"/>
    </location>
</feature>
<dbReference type="OrthoDB" id="5800423at2759"/>
<feature type="compositionally biased region" description="Polar residues" evidence="2">
    <location>
        <begin position="750"/>
        <end position="760"/>
    </location>
</feature>
<dbReference type="SUPFAM" id="SSF63748">
    <property type="entry name" value="Tudor/PWWP/MBT"/>
    <property type="match status" value="5"/>
</dbReference>
<accession>A0A6J8BSJ3</accession>
<feature type="compositionally biased region" description="Low complexity" evidence="2">
    <location>
        <begin position="714"/>
        <end position="729"/>
    </location>
</feature>
<dbReference type="PANTHER" id="PTHR16442:SF1">
    <property type="entry name" value="RING FINGER PROTEIN 17"/>
    <property type="match status" value="1"/>
</dbReference>
<feature type="domain" description="Tudor" evidence="3">
    <location>
        <begin position="864"/>
        <end position="923"/>
    </location>
</feature>
<dbReference type="InterPro" id="IPR002999">
    <property type="entry name" value="Tudor"/>
</dbReference>
<dbReference type="Gene3D" id="2.40.50.90">
    <property type="match status" value="4"/>
</dbReference>
<feature type="domain" description="Tudor" evidence="3">
    <location>
        <begin position="282"/>
        <end position="345"/>
    </location>
</feature>
<dbReference type="PROSITE" id="PS50304">
    <property type="entry name" value="TUDOR"/>
    <property type="match status" value="5"/>
</dbReference>
<feature type="domain" description="Tudor" evidence="3">
    <location>
        <begin position="1096"/>
        <end position="1154"/>
    </location>
</feature>
<dbReference type="Pfam" id="PF00567">
    <property type="entry name" value="TUDOR"/>
    <property type="match status" value="5"/>
</dbReference>
<name>A0A6J8BSJ3_MYTCO</name>
<evidence type="ECO:0000313" key="4">
    <source>
        <dbReference type="EMBL" id="CAC5385709.1"/>
    </source>
</evidence>
<feature type="domain" description="Tudor" evidence="3">
    <location>
        <begin position="1323"/>
        <end position="1372"/>
    </location>
</feature>
<gene>
    <name evidence="4" type="ORF">MCOR_21218</name>
</gene>
<proteinExistence type="predicted"/>
<dbReference type="PANTHER" id="PTHR16442">
    <property type="entry name" value="RING FINGER PROTEIN 17"/>
    <property type="match status" value="1"/>
</dbReference>
<sequence length="1372" mass="155211">MEPAMQTANRVIKKLKKAEKSLSGLLPDMKGETTDVIQEINTYYTGLHGVLQAREKQLIQQVYDAFKAGVEPLYDLKQEMQDNLKQLENAVKAAHRVLSNSDEVVLNAKDILQQLQRSREIPCIVEPKQQESSERIRFEKDHKLMEELIGHGLITGTVPSKAACFTLSDKPECLVFDDTDSTGTQTPSDSVSVVSRLSEDVIVEGEQSVDNSQGSTRSMTPDLDIIPSKEKIRGSSTPVIVTHVRNPCLFMVQKCSDQNTLKKLSRAINSYARSLVAPIPKKLARGDMVLSKFKDELWYRARVRDVTEGNTNKNTFVEVLYIDYGNSQKVPLDRIRTIQPKHSKQPELLIECCLHDIRPANETGAWSEESISTFVKMTENHTLNLVLVREVNNVLHVDLSKPPNEDIKDDRPISVRDSLVFLELAKFISPDAGNVVGQTATRRTFIKPEPKSRGCTFTGLVTCAGDPSAFYVQEITEDSTYFAQLMGQMQDRYNRDMGDLWFIYCPQLDMPCVCKYSGDDMWYRAKVIGIPGQKQVDVQYVDFGNTERVPYWRLRKLLDHFIMMPVQALPCRLTDIIPASTDWSSECNSWWIRKVTMKVFSVHVTDVEGPELCVILQDDTGTCTINGELVGTGHAFSTGKGSSAVPPQYLQPVIDSSDESVSVQSESLSSRSTGSYVTPISSPRKLETSPLNQQQSPTRWDIGLSPKQPQSGISPGRSQPPRQQQSPARLDIGQSPKQPQLRLSPGRDVASSSPVKTTSPQKEKSDSPEKYHKSTSSSGEDSSKSSLRLDVEKAKQHTPIPSPGKASDTSDPESPAVELEVIISQFTSPTDFYVQLATAGENGLNSLMEDVGNEYRLSEDQWVTWEVGNFCAARHPEDKRWYRAKILSMPHKSIAEVFMVDYGYISQVGVSEIRPLQKPFLKQMCFAFSCHLADIVSAGDLKKWSKTACEFMAEEVKNMKMYIQKKGNTQNDSLPIDLLMEEDIAETALEPSRKHYYSLTDKLIEKGLAIPINRRKKTILVDAEAAKVKKIQPVCYWKPAVKPMSSSILGMPAYVDFEGIIWVQELKENEDTLYSMVNRLQEKFMDSEPHARDEIRWQEGQACIAMFHLEEKWHRAKILKVEPHRIQVEFVDFGNVEYIRYDNIRADVLEFIEIPIQCMACMLHNVIPVTTTGKWPIPTLDKMHTMVVNKPCVIEIKSREVDHPLEVNITLPDKKDLSTILYKKGLCYRKNDVTYRVETSNKIGRILSSKKLAYPKVKLAPKNEYFNVCITNVEAPDVIYFQHCKQEENNDERTDEINEQLTRLQLLSVELNGVAHKFNTLPIPKPGLPCLGQYTMDNSWYRGLIIEVDAEIHQARVLYVDYGNSEILTFDR</sequence>